<dbReference type="GeneID" id="75049028"/>
<dbReference type="Gene3D" id="3.30.70.660">
    <property type="entry name" value="Pseudouridine synthase I, catalytic domain, C-terminal subdomain"/>
    <property type="match status" value="1"/>
</dbReference>
<dbReference type="PANTHER" id="PTHR11142:SF0">
    <property type="entry name" value="TRNA PSEUDOURIDINE SYNTHASE-LIKE 1"/>
    <property type="match status" value="1"/>
</dbReference>
<evidence type="ECO:0000256" key="1">
    <source>
        <dbReference type="ARBA" id="ARBA00009375"/>
    </source>
</evidence>
<feature type="binding site" evidence="4 6">
    <location>
        <position position="119"/>
    </location>
    <ligand>
        <name>substrate</name>
    </ligand>
</feature>
<feature type="domain" description="Pseudouridine synthase I TruA alpha/beta" evidence="8">
    <location>
        <begin position="11"/>
        <end position="112"/>
    </location>
</feature>
<evidence type="ECO:0000256" key="7">
    <source>
        <dbReference type="RuleBase" id="RU003792"/>
    </source>
</evidence>
<reference evidence="11 14" key="2">
    <citation type="submission" date="2018-08" db="EMBL/GenBank/DDBJ databases">
        <title>A genome reference for cultivated species of the human gut microbiota.</title>
        <authorList>
            <person name="Zou Y."/>
            <person name="Xue W."/>
            <person name="Luo G."/>
        </authorList>
    </citation>
    <scope>NUCLEOTIDE SEQUENCE [LARGE SCALE GENOMIC DNA]</scope>
    <source>
        <strain evidence="11 14">AF31-17AC</strain>
    </source>
</reference>
<dbReference type="RefSeq" id="WP_005350883.1">
    <property type="nucleotide sequence ID" value="NZ_BLYK01000017.1"/>
</dbReference>
<dbReference type="EMBL" id="QRQO01000052">
    <property type="protein sequence ID" value="RHN09653.1"/>
    <property type="molecule type" value="Genomic_DNA"/>
</dbReference>
<organism evidence="9 12">
    <name type="scientific">Anaerobutyricum hallii</name>
    <dbReference type="NCBI Taxonomy" id="39488"/>
    <lineage>
        <taxon>Bacteria</taxon>
        <taxon>Bacillati</taxon>
        <taxon>Bacillota</taxon>
        <taxon>Clostridia</taxon>
        <taxon>Lachnospirales</taxon>
        <taxon>Lachnospiraceae</taxon>
        <taxon>Anaerobutyricum</taxon>
    </lineage>
</organism>
<evidence type="ECO:0000256" key="6">
    <source>
        <dbReference type="PIRSR" id="PIRSR001430-2"/>
    </source>
</evidence>
<evidence type="ECO:0000256" key="3">
    <source>
        <dbReference type="ARBA" id="ARBA00023235"/>
    </source>
</evidence>
<evidence type="ECO:0000313" key="9">
    <source>
        <dbReference type="EMBL" id="CUM79077.1"/>
    </source>
</evidence>
<comment type="caution">
    <text evidence="4">Lacks conserved residue(s) required for the propagation of feature annotation.</text>
</comment>
<dbReference type="SUPFAM" id="SSF55120">
    <property type="entry name" value="Pseudouridine synthase"/>
    <property type="match status" value="1"/>
</dbReference>
<dbReference type="InterPro" id="IPR020103">
    <property type="entry name" value="PsdUridine_synth_cat_dom_sf"/>
</dbReference>
<protein>
    <recommendedName>
        <fullName evidence="4">tRNA pseudouridine synthase A</fullName>
        <ecNumber evidence="4">5.4.99.12</ecNumber>
    </recommendedName>
    <alternativeName>
        <fullName evidence="4">tRNA pseudouridine(38-40) synthase</fullName>
    </alternativeName>
    <alternativeName>
        <fullName evidence="4">tRNA pseudouridylate synthase I</fullName>
    </alternativeName>
    <alternativeName>
        <fullName evidence="4">tRNA-uridine isomerase I</fullName>
    </alternativeName>
</protein>
<dbReference type="EMBL" id="CYYC01000002">
    <property type="protein sequence ID" value="CUM79077.1"/>
    <property type="molecule type" value="Genomic_DNA"/>
</dbReference>
<evidence type="ECO:0000313" key="12">
    <source>
        <dbReference type="Proteomes" id="UP000095390"/>
    </source>
</evidence>
<accession>A0A173RMU3</accession>
<comment type="similarity">
    <text evidence="1 4 7">Belongs to the tRNA pseudouridine synthase TruA family.</text>
</comment>
<dbReference type="Proteomes" id="UP000095679">
    <property type="component" value="Unassembled WGS sequence"/>
</dbReference>
<dbReference type="PIRSF" id="PIRSF001430">
    <property type="entry name" value="tRNA_psdUrid_synth"/>
    <property type="match status" value="1"/>
</dbReference>
<dbReference type="Pfam" id="PF01416">
    <property type="entry name" value="PseudoU_synth_1"/>
    <property type="match status" value="2"/>
</dbReference>
<keyword evidence="2 4" id="KW-0819">tRNA processing</keyword>
<dbReference type="Gene3D" id="3.30.70.580">
    <property type="entry name" value="Pseudouridine synthase I, catalytic domain, N-terminal subdomain"/>
    <property type="match status" value="1"/>
</dbReference>
<dbReference type="Proteomes" id="UP000283700">
    <property type="component" value="Unassembled WGS sequence"/>
</dbReference>
<feature type="active site" description="Nucleophile" evidence="4 5">
    <location>
        <position position="53"/>
    </location>
</feature>
<dbReference type="GO" id="GO:0160147">
    <property type="term" value="F:tRNA pseudouridine(38-40) synthase activity"/>
    <property type="evidence" value="ECO:0007669"/>
    <property type="project" value="UniProtKB-EC"/>
</dbReference>
<dbReference type="InterPro" id="IPR001406">
    <property type="entry name" value="PsdUridine_synth_TruA"/>
</dbReference>
<comment type="subunit">
    <text evidence="4">Homodimer.</text>
</comment>
<sequence length="253" mass="28979">MKKNYKMTICYDGSRYYGWEHQPDRDTIQGKLENVLTRMCGEFIDVLGAGRTDAGVHARGMVANAVFDATDKERGGRERTPDEIRDYMNRYLPDDIAVKEVREASERFHARYKAVGKLYRYTCYDGPVKPVFQRKYVAVLEKRPDVEKMQQAAAYLEGKHDYKSFCGNPRMKKSTVRVVDKIEITRKGSFIYFDFHGTGFLQNMVRILVGTLLEVGKGKIKPEQIPEILEAKNRQMAGPTAPAQGLCLIKVDY</sequence>
<feature type="domain" description="Pseudouridine synthase I TruA alpha/beta" evidence="8">
    <location>
        <begin position="152"/>
        <end position="253"/>
    </location>
</feature>
<evidence type="ECO:0000256" key="2">
    <source>
        <dbReference type="ARBA" id="ARBA00022694"/>
    </source>
</evidence>
<dbReference type="GO" id="GO:0031119">
    <property type="term" value="P:tRNA pseudouridine synthesis"/>
    <property type="evidence" value="ECO:0007669"/>
    <property type="project" value="UniProtKB-UniRule"/>
</dbReference>
<proteinExistence type="inferred from homology"/>
<evidence type="ECO:0000256" key="4">
    <source>
        <dbReference type="HAMAP-Rule" id="MF_00171"/>
    </source>
</evidence>
<evidence type="ECO:0000313" key="11">
    <source>
        <dbReference type="EMBL" id="RHN09653.1"/>
    </source>
</evidence>
<dbReference type="HAMAP" id="MF_00171">
    <property type="entry name" value="TruA"/>
    <property type="match status" value="1"/>
</dbReference>
<name>A0A173RMU3_9FIRM</name>
<dbReference type="EC" id="5.4.99.12" evidence="4"/>
<dbReference type="PANTHER" id="PTHR11142">
    <property type="entry name" value="PSEUDOURIDYLATE SYNTHASE"/>
    <property type="match status" value="1"/>
</dbReference>
<comment type="function">
    <text evidence="4">Formation of pseudouridine at positions 38, 39 and 40 in the anticodon stem and loop of transfer RNAs.</text>
</comment>
<dbReference type="InterPro" id="IPR020094">
    <property type="entry name" value="TruA/RsuA/RluB/E/F_N"/>
</dbReference>
<evidence type="ECO:0000313" key="13">
    <source>
        <dbReference type="Proteomes" id="UP000095679"/>
    </source>
</evidence>
<reference evidence="12 13" key="1">
    <citation type="submission" date="2015-09" db="EMBL/GenBank/DDBJ databases">
        <authorList>
            <consortium name="Pathogen Informatics"/>
        </authorList>
    </citation>
    <scope>NUCLEOTIDE SEQUENCE [LARGE SCALE GENOMIC DNA]</scope>
    <source>
        <strain evidence="10 13">2789STDY5834835</strain>
        <strain evidence="9 12">2789STDY5834966</strain>
    </source>
</reference>
<dbReference type="InterPro" id="IPR020097">
    <property type="entry name" value="PsdUridine_synth_TruA_a/b_dom"/>
</dbReference>
<dbReference type="EMBL" id="CYZL01000003">
    <property type="protein sequence ID" value="CUN68931.1"/>
    <property type="molecule type" value="Genomic_DNA"/>
</dbReference>
<dbReference type="NCBIfam" id="TIGR00071">
    <property type="entry name" value="hisT_truA"/>
    <property type="match status" value="1"/>
</dbReference>
<evidence type="ECO:0000256" key="5">
    <source>
        <dbReference type="PIRSR" id="PIRSR001430-1"/>
    </source>
</evidence>
<keyword evidence="3 4" id="KW-0413">Isomerase</keyword>
<dbReference type="CDD" id="cd02570">
    <property type="entry name" value="PseudoU_synth_EcTruA"/>
    <property type="match status" value="1"/>
</dbReference>
<dbReference type="GO" id="GO:0003723">
    <property type="term" value="F:RNA binding"/>
    <property type="evidence" value="ECO:0007669"/>
    <property type="project" value="InterPro"/>
</dbReference>
<comment type="catalytic activity">
    <reaction evidence="4 7">
        <text>uridine(38/39/40) in tRNA = pseudouridine(38/39/40) in tRNA</text>
        <dbReference type="Rhea" id="RHEA:22376"/>
        <dbReference type="Rhea" id="RHEA-COMP:10085"/>
        <dbReference type="Rhea" id="RHEA-COMP:10087"/>
        <dbReference type="ChEBI" id="CHEBI:65314"/>
        <dbReference type="ChEBI" id="CHEBI:65315"/>
        <dbReference type="EC" id="5.4.99.12"/>
    </reaction>
</comment>
<dbReference type="AlphaFoldDB" id="A0A173RMU3"/>
<evidence type="ECO:0000259" key="8">
    <source>
        <dbReference type="Pfam" id="PF01416"/>
    </source>
</evidence>
<dbReference type="FunFam" id="3.30.70.580:FF:000001">
    <property type="entry name" value="tRNA pseudouridine synthase A"/>
    <property type="match status" value="1"/>
</dbReference>
<evidence type="ECO:0000313" key="14">
    <source>
        <dbReference type="Proteomes" id="UP000283700"/>
    </source>
</evidence>
<evidence type="ECO:0000313" key="10">
    <source>
        <dbReference type="EMBL" id="CUN68931.1"/>
    </source>
</evidence>
<dbReference type="OrthoDB" id="9811823at2"/>
<gene>
    <name evidence="9" type="primary">truA_2</name>
    <name evidence="4" type="synonym">truA</name>
    <name evidence="10" type="synonym">truA_1</name>
    <name evidence="11" type="ORF">DWZ29_13850</name>
    <name evidence="10" type="ORF">ERS852450_00445</name>
    <name evidence="9" type="ORF">ERS852578_00255</name>
</gene>
<dbReference type="Proteomes" id="UP000095390">
    <property type="component" value="Unassembled WGS sequence"/>
</dbReference>
<dbReference type="InterPro" id="IPR020095">
    <property type="entry name" value="PsdUridine_synth_TruA_C"/>
</dbReference>